<dbReference type="EMBL" id="JAFIRR010000102">
    <property type="protein sequence ID" value="MCO6417734.1"/>
    <property type="molecule type" value="Genomic_DNA"/>
</dbReference>
<feature type="signal peptide" evidence="1">
    <location>
        <begin position="1"/>
        <end position="20"/>
    </location>
</feature>
<dbReference type="Proteomes" id="UP001523392">
    <property type="component" value="Unassembled WGS sequence"/>
</dbReference>
<reference evidence="2 3" key="1">
    <citation type="submission" date="2021-12" db="EMBL/GenBank/DDBJ databases">
        <title>Siccirubricoccus leaddurans sp. nov., a high concentration Zn2+ tolerance bacterium.</title>
        <authorList>
            <person name="Cao Y."/>
        </authorList>
    </citation>
    <scope>NUCLEOTIDE SEQUENCE [LARGE SCALE GENOMIC DNA]</scope>
    <source>
        <strain evidence="2 3">KC 17139</strain>
    </source>
</reference>
<dbReference type="InterPro" id="IPR042100">
    <property type="entry name" value="Bug_dom1"/>
</dbReference>
<keyword evidence="3" id="KW-1185">Reference proteome</keyword>
<feature type="chain" id="PRO_5046702679" evidence="1">
    <location>
        <begin position="21"/>
        <end position="60"/>
    </location>
</feature>
<protein>
    <submittedName>
        <fullName evidence="2">Tripartite tricarboxylate transporter substrate binding protein</fullName>
    </submittedName>
</protein>
<accession>A0ABT1D968</accession>
<keyword evidence="1" id="KW-0732">Signal</keyword>
<comment type="caution">
    <text evidence="2">The sequence shown here is derived from an EMBL/GenBank/DDBJ whole genome shotgun (WGS) entry which is preliminary data.</text>
</comment>
<evidence type="ECO:0000313" key="2">
    <source>
        <dbReference type="EMBL" id="MCO6417734.1"/>
    </source>
</evidence>
<organism evidence="2 3">
    <name type="scientific">Siccirubricoccus soli</name>
    <dbReference type="NCBI Taxonomy" id="2899147"/>
    <lineage>
        <taxon>Bacteria</taxon>
        <taxon>Pseudomonadati</taxon>
        <taxon>Pseudomonadota</taxon>
        <taxon>Alphaproteobacteria</taxon>
        <taxon>Acetobacterales</taxon>
        <taxon>Roseomonadaceae</taxon>
        <taxon>Siccirubricoccus</taxon>
    </lineage>
</organism>
<feature type="non-terminal residue" evidence="2">
    <location>
        <position position="60"/>
    </location>
</feature>
<dbReference type="Gene3D" id="3.40.190.150">
    <property type="entry name" value="Bordetella uptake gene, domain 1"/>
    <property type="match status" value="1"/>
</dbReference>
<evidence type="ECO:0000256" key="1">
    <source>
        <dbReference type="SAM" id="SignalP"/>
    </source>
</evidence>
<evidence type="ECO:0000313" key="3">
    <source>
        <dbReference type="Proteomes" id="UP001523392"/>
    </source>
</evidence>
<gene>
    <name evidence="2" type="ORF">JYK14_16415</name>
</gene>
<name>A0ABT1D968_9PROT</name>
<proteinExistence type="predicted"/>
<sequence length="60" mass="6583">MRRRHLLATALALPSLPALAQGTGDWPSRPIRIIVPYPPGGPNDIIARLYAQPLMAQLKQ</sequence>